<evidence type="ECO:0000256" key="4">
    <source>
        <dbReference type="ARBA" id="ARBA00022833"/>
    </source>
</evidence>
<dbReference type="Pfam" id="PF00107">
    <property type="entry name" value="ADH_zinc_N"/>
    <property type="match status" value="1"/>
</dbReference>
<dbReference type="InterPro" id="IPR002328">
    <property type="entry name" value="ADH_Zn_CS"/>
</dbReference>
<dbReference type="PANTHER" id="PTHR42940:SF8">
    <property type="entry name" value="VACUOLAR PROTEIN SORTING-ASSOCIATED PROTEIN 11"/>
    <property type="match status" value="1"/>
</dbReference>
<dbReference type="Proteomes" id="UP001319921">
    <property type="component" value="Chromosome"/>
</dbReference>
<dbReference type="GO" id="GO:0016491">
    <property type="term" value="F:oxidoreductase activity"/>
    <property type="evidence" value="ECO:0007669"/>
    <property type="project" value="UniProtKB-KW"/>
</dbReference>
<keyword evidence="3 7" id="KW-0479">Metal-binding</keyword>
<dbReference type="KEGG" id="scas:SACC_14330"/>
<dbReference type="CDD" id="cd05284">
    <property type="entry name" value="arabinose_DH_like"/>
    <property type="match status" value="1"/>
</dbReference>
<dbReference type="Pfam" id="PF08240">
    <property type="entry name" value="ADH_N"/>
    <property type="match status" value="1"/>
</dbReference>
<evidence type="ECO:0000313" key="11">
    <source>
        <dbReference type="Proteomes" id="UP001319921"/>
    </source>
</evidence>
<dbReference type="InterPro" id="IPR013154">
    <property type="entry name" value="ADH-like_N"/>
</dbReference>
<evidence type="ECO:0000256" key="6">
    <source>
        <dbReference type="ARBA" id="ARBA00023027"/>
    </source>
</evidence>
<dbReference type="InterPro" id="IPR020843">
    <property type="entry name" value="ER"/>
</dbReference>
<keyword evidence="11" id="KW-1185">Reference proteome</keyword>
<organism evidence="10 11">
    <name type="scientific">Saccharolobus caldissimus</name>
    <dbReference type="NCBI Taxonomy" id="1702097"/>
    <lineage>
        <taxon>Archaea</taxon>
        <taxon>Thermoproteota</taxon>
        <taxon>Thermoprotei</taxon>
        <taxon>Sulfolobales</taxon>
        <taxon>Sulfolobaceae</taxon>
        <taxon>Saccharolobus</taxon>
    </lineage>
</organism>
<keyword evidence="5" id="KW-0560">Oxidoreductase</keyword>
<dbReference type="Gene3D" id="3.40.50.720">
    <property type="entry name" value="NAD(P)-binding Rossmann-like Domain"/>
    <property type="match status" value="1"/>
</dbReference>
<evidence type="ECO:0000256" key="5">
    <source>
        <dbReference type="ARBA" id="ARBA00023002"/>
    </source>
</evidence>
<dbReference type="InterPro" id="IPR013149">
    <property type="entry name" value="ADH-like_C"/>
</dbReference>
<keyword evidence="6" id="KW-0520">NAD</keyword>
<dbReference type="EMBL" id="AP025226">
    <property type="protein sequence ID" value="BDB98416.1"/>
    <property type="molecule type" value="Genomic_DNA"/>
</dbReference>
<evidence type="ECO:0000256" key="1">
    <source>
        <dbReference type="ARBA" id="ARBA00001947"/>
    </source>
</evidence>
<reference evidence="10 11" key="1">
    <citation type="journal article" date="2022" name="Microbiol. Resour. Announc.">
        <title>Complete Genome Sequence of the Hyperthermophilic and Acidophilic Archaeon Saccharolobus caldissimus Strain HS-3T.</title>
        <authorList>
            <person name="Sakai H.D."/>
            <person name="Kurosawa N."/>
        </authorList>
    </citation>
    <scope>NUCLEOTIDE SEQUENCE [LARGE SCALE GENOMIC DNA]</scope>
    <source>
        <strain evidence="10 11">JCM32116</strain>
    </source>
</reference>
<dbReference type="PROSITE" id="PS00059">
    <property type="entry name" value="ADH_ZINC"/>
    <property type="match status" value="1"/>
</dbReference>
<dbReference type="Gene3D" id="3.90.180.10">
    <property type="entry name" value="Medium-chain alcohol dehydrogenases, catalytic domain"/>
    <property type="match status" value="1"/>
</dbReference>
<evidence type="ECO:0000256" key="8">
    <source>
        <dbReference type="SAM" id="Coils"/>
    </source>
</evidence>
<dbReference type="FunFam" id="3.40.50.720:FF:000039">
    <property type="entry name" value="Alcohol dehydrogenase AdhP"/>
    <property type="match status" value="1"/>
</dbReference>
<name>A0AAQ4CRI5_9CREN</name>
<dbReference type="SUPFAM" id="SSF51735">
    <property type="entry name" value="NAD(P)-binding Rossmann-fold domains"/>
    <property type="match status" value="1"/>
</dbReference>
<proteinExistence type="inferred from homology"/>
<evidence type="ECO:0000259" key="9">
    <source>
        <dbReference type="SMART" id="SM00829"/>
    </source>
</evidence>
<dbReference type="InterPro" id="IPR011032">
    <property type="entry name" value="GroES-like_sf"/>
</dbReference>
<dbReference type="SMART" id="SM00829">
    <property type="entry name" value="PKS_ER"/>
    <property type="match status" value="1"/>
</dbReference>
<comment type="similarity">
    <text evidence="2 7">Belongs to the zinc-containing alcohol dehydrogenase family.</text>
</comment>
<dbReference type="GO" id="GO:0008270">
    <property type="term" value="F:zinc ion binding"/>
    <property type="evidence" value="ECO:0007669"/>
    <property type="project" value="InterPro"/>
</dbReference>
<evidence type="ECO:0000256" key="3">
    <source>
        <dbReference type="ARBA" id="ARBA00022723"/>
    </source>
</evidence>
<dbReference type="PANTHER" id="PTHR42940">
    <property type="entry name" value="ALCOHOL DEHYDROGENASE 1-RELATED"/>
    <property type="match status" value="1"/>
</dbReference>
<dbReference type="GeneID" id="68866159"/>
<dbReference type="RefSeq" id="WP_229572288.1">
    <property type="nucleotide sequence ID" value="NZ_AP025226.1"/>
</dbReference>
<accession>A0AAQ4CRI5</accession>
<comment type="cofactor">
    <cofactor evidence="1 7">
        <name>Zn(2+)</name>
        <dbReference type="ChEBI" id="CHEBI:29105"/>
    </cofactor>
</comment>
<dbReference type="AlphaFoldDB" id="A0AAQ4CRI5"/>
<evidence type="ECO:0000256" key="2">
    <source>
        <dbReference type="ARBA" id="ARBA00008072"/>
    </source>
</evidence>
<protein>
    <submittedName>
        <fullName evidence="10">NAD(P)-dependent alcohol dehydrogenase</fullName>
    </submittedName>
</protein>
<sequence length="346" mass="37566">MRAMRLVEVNKPLKMMDVEIPKVKGNEVLVKVEAAGVCHSDVHMRQGRVGPLRIVEDLRLRLPITLGHEIAGRVVEVGENVEGFNKGDLVAVNPWEGDGTCYYCKAGEEQMCDRPLWLGISIDGGYAEYVKVTHYKYLYKLKNLTAVEAAPLTCSGITTYRAVREASVDPSKTLVIVGAGGGLGTMAVQIAKAMTGATVIGVDIRDEALEAAKRAGADYVVDGRKNPVQEIKTLTGGKGADAIIDLNNSEKTLSVYPYALAKNGRYVMIGLYGGELKILSPIIIFNWVKFVGSQVGNNMDFLGVLTLAEKGKIKPMVTKMMKLEEANEALDNLENARVTGRQVLVP</sequence>
<dbReference type="SUPFAM" id="SSF50129">
    <property type="entry name" value="GroES-like"/>
    <property type="match status" value="1"/>
</dbReference>
<evidence type="ECO:0000313" key="10">
    <source>
        <dbReference type="EMBL" id="BDB98416.1"/>
    </source>
</evidence>
<dbReference type="InterPro" id="IPR036291">
    <property type="entry name" value="NAD(P)-bd_dom_sf"/>
</dbReference>
<keyword evidence="8" id="KW-0175">Coiled coil</keyword>
<keyword evidence="4 7" id="KW-0862">Zinc</keyword>
<feature type="domain" description="Enoyl reductase (ER)" evidence="9">
    <location>
        <begin position="8"/>
        <end position="344"/>
    </location>
</feature>
<feature type="coiled-coil region" evidence="8">
    <location>
        <begin position="316"/>
        <end position="343"/>
    </location>
</feature>
<gene>
    <name evidence="10" type="ORF">SACC_14330</name>
</gene>
<evidence type="ECO:0000256" key="7">
    <source>
        <dbReference type="RuleBase" id="RU361277"/>
    </source>
</evidence>